<feature type="transmembrane region" description="Helical" evidence="10">
    <location>
        <begin position="84"/>
        <end position="107"/>
    </location>
</feature>
<feature type="transmembrane region" description="Helical" evidence="10">
    <location>
        <begin position="113"/>
        <end position="136"/>
    </location>
</feature>
<keyword evidence="13" id="KW-1185">Reference proteome</keyword>
<evidence type="ECO:0000256" key="4">
    <source>
        <dbReference type="ARBA" id="ARBA00022692"/>
    </source>
</evidence>
<keyword evidence="5 10" id="KW-1133">Transmembrane helix</keyword>
<comment type="function">
    <text evidence="10">Na(+)/H(+) antiporter that extrudes sodium in exchange for external protons.</text>
</comment>
<dbReference type="Pfam" id="PF02148">
    <property type="entry name" value="zf-UBP"/>
    <property type="match status" value="1"/>
</dbReference>
<evidence type="ECO:0000313" key="12">
    <source>
        <dbReference type="EMBL" id="BCK55760.1"/>
    </source>
</evidence>
<keyword evidence="6 10" id="KW-0915">Sodium</keyword>
<evidence type="ECO:0000256" key="5">
    <source>
        <dbReference type="ARBA" id="ARBA00022989"/>
    </source>
</evidence>
<feature type="transmembrane region" description="Helical" evidence="10">
    <location>
        <begin position="235"/>
        <end position="257"/>
    </location>
</feature>
<dbReference type="RefSeq" id="WP_187682953.1">
    <property type="nucleotide sequence ID" value="NZ_AP023396.1"/>
</dbReference>
<evidence type="ECO:0000256" key="2">
    <source>
        <dbReference type="ARBA" id="ARBA00022448"/>
    </source>
</evidence>
<feature type="transmembrane region" description="Helical" evidence="10">
    <location>
        <begin position="33"/>
        <end position="51"/>
    </location>
</feature>
<evidence type="ECO:0000256" key="9">
    <source>
        <dbReference type="ARBA" id="ARBA00023201"/>
    </source>
</evidence>
<evidence type="ECO:0000259" key="11">
    <source>
        <dbReference type="PROSITE" id="PS50271"/>
    </source>
</evidence>
<dbReference type="InterPro" id="IPR004705">
    <property type="entry name" value="Cation/H_exchanger_CPA1_bac"/>
</dbReference>
<feature type="transmembrane region" description="Helical" evidence="10">
    <location>
        <begin position="379"/>
        <end position="400"/>
    </location>
</feature>
<reference evidence="12 13" key="1">
    <citation type="submission" date="2020-08" db="EMBL/GenBank/DDBJ databases">
        <title>Genome Sequencing of Nocardia wallacei strain FMUON74 and assembly.</title>
        <authorList>
            <person name="Toyokawa M."/>
            <person name="Uesaka K."/>
        </authorList>
    </citation>
    <scope>NUCLEOTIDE SEQUENCE [LARGE SCALE GENOMIC DNA]</scope>
    <source>
        <strain evidence="12 13">FMUON74</strain>
    </source>
</reference>
<dbReference type="Gene3D" id="6.10.140.1330">
    <property type="match status" value="1"/>
</dbReference>
<dbReference type="InterPro" id="IPR018422">
    <property type="entry name" value="Cation/H_exchanger_CPA1"/>
</dbReference>
<evidence type="ECO:0000256" key="6">
    <source>
        <dbReference type="ARBA" id="ARBA00023053"/>
    </source>
</evidence>
<keyword evidence="7 10" id="KW-0406">Ion transport</keyword>
<evidence type="ECO:0000256" key="8">
    <source>
        <dbReference type="ARBA" id="ARBA00023136"/>
    </source>
</evidence>
<feature type="transmembrane region" description="Helical" evidence="10">
    <location>
        <begin position="302"/>
        <end position="332"/>
    </location>
</feature>
<dbReference type="GO" id="GO:0098719">
    <property type="term" value="P:sodium ion import across plasma membrane"/>
    <property type="evidence" value="ECO:0007669"/>
    <property type="project" value="TreeGrafter"/>
</dbReference>
<feature type="transmembrane region" description="Helical" evidence="10">
    <location>
        <begin position="57"/>
        <end position="77"/>
    </location>
</feature>
<sequence>MGGVHIAVGLVILVAVAVALAALARRLGMAEPLLLTVAGVVASYLPFVPQVDINPELVLLGLLPPLLYTAAINTSLIEFRPKKLSIALLSVGLVLATAFAVAAVVWWLLGVPFAAAVAIGAVVAPPDAVAAIAVARRVGMPRRIVTLLEGESLFNDATALVSLRTAIAAMAGSFSVWQAGGDFLYAAGGGALIGVVAAAVLAVLRRRITDPVLDTSLSLLAPFAAYLPAEAAHASGVMSVVVCGLILGQGAPVWQTAASRIAERTNWRTIQFVLESAVFLLIGLQVRHIVEDAWNSGLDRGTIVVACAAVLLTVVVVRPLWVFPATYFAWFVESRPRGKPRPAWTGPAVVSWSGMRGVVTLAAALLLPDDTPELATLKLLALVVVGGTLLLQGVSLPLLVRLLRLRGPSRAEDALQEANLLQQATTAGLAALESEVAPETPPEVVAALRDRVSRRAFAAWEQLGRAESVRVTPSGEYRRLRLAMLAAERATVLEVRDAGTVDHEVLAHVLAALDMEESTIDRVAEVDDEPSGPLRAAGGGDCEHLRAAPHTARPDHPDQCAECVAEGLTWVHLRMCLSCGHVACCDSSPGNHASGHFRASGHPVMRSVEPGEKWRWCYVDELLG</sequence>
<dbReference type="PANTHER" id="PTHR10110:SF86">
    <property type="entry name" value="SODIUM_HYDROGEN EXCHANGER 7"/>
    <property type="match status" value="1"/>
</dbReference>
<dbReference type="AlphaFoldDB" id="A0A7G1KL43"/>
<keyword evidence="9 10" id="KW-0739">Sodium transport</keyword>
<comment type="similarity">
    <text evidence="10">Belongs to the monovalent cation:proton antiporter 1 (CPA1) transporter (TC 2.A.36) family.</text>
</comment>
<dbReference type="PROSITE" id="PS50271">
    <property type="entry name" value="ZF_UBP"/>
    <property type="match status" value="1"/>
</dbReference>
<keyword evidence="4 10" id="KW-0812">Transmembrane</keyword>
<evidence type="ECO:0000313" key="13">
    <source>
        <dbReference type="Proteomes" id="UP000516173"/>
    </source>
</evidence>
<dbReference type="Pfam" id="PF00999">
    <property type="entry name" value="Na_H_Exchanger"/>
    <property type="match status" value="1"/>
</dbReference>
<evidence type="ECO:0000256" key="1">
    <source>
        <dbReference type="ARBA" id="ARBA00004651"/>
    </source>
</evidence>
<name>A0A7G1KL43_9NOCA</name>
<evidence type="ECO:0000256" key="3">
    <source>
        <dbReference type="ARBA" id="ARBA00022475"/>
    </source>
</evidence>
<organism evidence="12 13">
    <name type="scientific">Nocardia wallacei</name>
    <dbReference type="NCBI Taxonomy" id="480035"/>
    <lineage>
        <taxon>Bacteria</taxon>
        <taxon>Bacillati</taxon>
        <taxon>Actinomycetota</taxon>
        <taxon>Actinomycetes</taxon>
        <taxon>Mycobacteriales</taxon>
        <taxon>Nocardiaceae</taxon>
        <taxon>Nocardia</taxon>
    </lineage>
</organism>
<dbReference type="GO" id="GO:0015386">
    <property type="term" value="F:potassium:proton antiporter activity"/>
    <property type="evidence" value="ECO:0007669"/>
    <property type="project" value="TreeGrafter"/>
</dbReference>
<dbReference type="NCBIfam" id="TIGR00831">
    <property type="entry name" value="a_cpa1"/>
    <property type="match status" value="1"/>
</dbReference>
<feature type="transmembrane region" description="Helical" evidence="10">
    <location>
        <begin position="344"/>
        <end position="367"/>
    </location>
</feature>
<evidence type="ECO:0000256" key="10">
    <source>
        <dbReference type="RuleBase" id="RU366002"/>
    </source>
</evidence>
<dbReference type="GO" id="GO:0015385">
    <property type="term" value="F:sodium:proton antiporter activity"/>
    <property type="evidence" value="ECO:0007669"/>
    <property type="project" value="InterPro"/>
</dbReference>
<dbReference type="InterPro" id="IPR013083">
    <property type="entry name" value="Znf_RING/FYVE/PHD"/>
</dbReference>
<dbReference type="KEGG" id="nwl:NWFMUON74_35320"/>
<dbReference type="SUPFAM" id="SSF57850">
    <property type="entry name" value="RING/U-box"/>
    <property type="match status" value="1"/>
</dbReference>
<keyword evidence="2 10" id="KW-0813">Transport</keyword>
<feature type="domain" description="UBP-type" evidence="11">
    <location>
        <begin position="540"/>
        <end position="624"/>
    </location>
</feature>
<feature type="transmembrane region" description="Helical" evidence="10">
    <location>
        <begin position="183"/>
        <end position="204"/>
    </location>
</feature>
<dbReference type="GO" id="GO:0005886">
    <property type="term" value="C:plasma membrane"/>
    <property type="evidence" value="ECO:0007669"/>
    <property type="project" value="UniProtKB-SubCell"/>
</dbReference>
<dbReference type="EMBL" id="AP023396">
    <property type="protein sequence ID" value="BCK55760.1"/>
    <property type="molecule type" value="Genomic_DNA"/>
</dbReference>
<gene>
    <name evidence="12" type="ORF">NWFMUON74_35320</name>
</gene>
<dbReference type="GO" id="GO:0051453">
    <property type="term" value="P:regulation of intracellular pH"/>
    <property type="evidence" value="ECO:0007669"/>
    <property type="project" value="TreeGrafter"/>
</dbReference>
<keyword evidence="8 10" id="KW-0472">Membrane</keyword>
<dbReference type="GeneID" id="80348059"/>
<dbReference type="Gene3D" id="3.30.40.10">
    <property type="entry name" value="Zinc/RING finger domain, C3HC4 (zinc finger)"/>
    <property type="match status" value="1"/>
</dbReference>
<protein>
    <submittedName>
        <fullName evidence="12">Na+/H+ antiporter</fullName>
    </submittedName>
</protein>
<feature type="transmembrane region" description="Helical" evidence="10">
    <location>
        <begin position="6"/>
        <end position="24"/>
    </location>
</feature>
<accession>A0A7G1KL43</accession>
<keyword evidence="3 10" id="KW-1003">Cell membrane</keyword>
<dbReference type="InterPro" id="IPR006153">
    <property type="entry name" value="Cation/H_exchanger_TM"/>
</dbReference>
<keyword evidence="10" id="KW-0050">Antiport</keyword>
<dbReference type="Proteomes" id="UP000516173">
    <property type="component" value="Chromosome"/>
</dbReference>
<dbReference type="InterPro" id="IPR001607">
    <property type="entry name" value="Znf_UBP"/>
</dbReference>
<proteinExistence type="inferred from homology"/>
<comment type="subcellular location">
    <subcellularLocation>
        <location evidence="1 10">Cell membrane</location>
        <topology evidence="1 10">Multi-pass membrane protein</topology>
    </subcellularLocation>
</comment>
<feature type="transmembrane region" description="Helical" evidence="10">
    <location>
        <begin position="269"/>
        <end position="290"/>
    </location>
</feature>
<dbReference type="PANTHER" id="PTHR10110">
    <property type="entry name" value="SODIUM/HYDROGEN EXCHANGER"/>
    <property type="match status" value="1"/>
</dbReference>
<dbReference type="GO" id="GO:0008270">
    <property type="term" value="F:zinc ion binding"/>
    <property type="evidence" value="ECO:0007669"/>
    <property type="project" value="InterPro"/>
</dbReference>
<evidence type="ECO:0000256" key="7">
    <source>
        <dbReference type="ARBA" id="ARBA00023065"/>
    </source>
</evidence>